<gene>
    <name evidence="1" type="ORF">B9Q01_09130</name>
</gene>
<evidence type="ECO:0008006" key="3">
    <source>
        <dbReference type="Google" id="ProtNLM"/>
    </source>
</evidence>
<sequence length="191" mass="21272">MAVGIDLAASETKNTGVAAISERFEIDHAIVHTDSEIISYVEAKSPILVVIDAPLSLPKQRKSLDERSEHHLRQCDRELLRMGIKFFPITLGPMRQLTKRGMALAKVLREKGYNVFEGYPGGAQDILGIPRKSKGLHFLVQGLRRHHLNVGEWSADELDAVTCAYVGLLYTKNKARLIGDPSEGEMLLPMR</sequence>
<protein>
    <recommendedName>
        <fullName evidence="3">DUF429 domain-containing protein</fullName>
    </recommendedName>
</protein>
<evidence type="ECO:0000313" key="1">
    <source>
        <dbReference type="EMBL" id="PSN82059.1"/>
    </source>
</evidence>
<dbReference type="InterPro" id="IPR007362">
    <property type="entry name" value="DUF429"/>
</dbReference>
<organism evidence="1 2">
    <name type="scientific">Candidatus Marsarchaeota G1 archaeon OSP_D</name>
    <dbReference type="NCBI Taxonomy" id="1978155"/>
    <lineage>
        <taxon>Archaea</taxon>
        <taxon>Candidatus Marsarchaeota</taxon>
        <taxon>Candidatus Marsarchaeota group 1</taxon>
    </lineage>
</organism>
<proteinExistence type="predicted"/>
<reference evidence="1 2" key="1">
    <citation type="submission" date="2017-04" db="EMBL/GenBank/DDBJ databases">
        <title>Novel microbial lineages endemic to geothermal iron-oxide mats fill important gaps in the evolutionary history of Archaea.</title>
        <authorList>
            <person name="Jay Z.J."/>
            <person name="Beam J.P."/>
            <person name="Dlakic M."/>
            <person name="Rusch D.B."/>
            <person name="Kozubal M.A."/>
            <person name="Inskeep W.P."/>
        </authorList>
    </citation>
    <scope>NUCLEOTIDE SEQUENCE [LARGE SCALE GENOMIC DNA]</scope>
    <source>
        <strain evidence="1">OSP_D</strain>
    </source>
</reference>
<dbReference type="Proteomes" id="UP000240880">
    <property type="component" value="Unassembled WGS sequence"/>
</dbReference>
<evidence type="ECO:0000313" key="2">
    <source>
        <dbReference type="Proteomes" id="UP000240880"/>
    </source>
</evidence>
<accession>A0A2R6A6R9</accession>
<dbReference type="EMBL" id="NEXC01000104">
    <property type="protein sequence ID" value="PSN82059.1"/>
    <property type="molecule type" value="Genomic_DNA"/>
</dbReference>
<comment type="caution">
    <text evidence="1">The sequence shown here is derived from an EMBL/GenBank/DDBJ whole genome shotgun (WGS) entry which is preliminary data.</text>
</comment>
<dbReference type="Pfam" id="PF04250">
    <property type="entry name" value="DUF429"/>
    <property type="match status" value="1"/>
</dbReference>
<name>A0A2R6A6R9_9ARCH</name>
<dbReference type="AlphaFoldDB" id="A0A2R6A6R9"/>